<proteinExistence type="predicted"/>
<protein>
    <submittedName>
        <fullName evidence="2">Alpha/beta hydrolase</fullName>
    </submittedName>
</protein>
<evidence type="ECO:0000313" key="2">
    <source>
        <dbReference type="EMBL" id="PPE64986.1"/>
    </source>
</evidence>
<dbReference type="SUPFAM" id="SSF53474">
    <property type="entry name" value="alpha/beta-Hydrolases"/>
    <property type="match status" value="1"/>
</dbReference>
<evidence type="ECO:0000313" key="3">
    <source>
        <dbReference type="Proteomes" id="UP000238605"/>
    </source>
</evidence>
<dbReference type="AlphaFoldDB" id="A0A2S5SQJ9"/>
<dbReference type="Proteomes" id="UP000238605">
    <property type="component" value="Unassembled WGS sequence"/>
</dbReference>
<gene>
    <name evidence="2" type="ORF">C1704_16495</name>
</gene>
<dbReference type="OrthoDB" id="9799989at2"/>
<dbReference type="InterPro" id="IPR050266">
    <property type="entry name" value="AB_hydrolase_sf"/>
</dbReference>
<keyword evidence="3" id="KW-1185">Reference proteome</keyword>
<dbReference type="PRINTS" id="PR00412">
    <property type="entry name" value="EPOXHYDRLASE"/>
</dbReference>
<reference evidence="2 3" key="1">
    <citation type="submission" date="2018-02" db="EMBL/GenBank/DDBJ databases">
        <title>Reclassifiation of [Polyangium] brachysporum DSM 7029 as Guopingzhaonella breviflexa gen. nov., sp. nov., a member of the family Comamonadaceae.</title>
        <authorList>
            <person name="Tang B."/>
        </authorList>
    </citation>
    <scope>NUCLEOTIDE SEQUENCE [LARGE SCALE GENOMIC DNA]</scope>
    <source>
        <strain evidence="2 3">BCRC 80649</strain>
    </source>
</reference>
<dbReference type="Gene3D" id="3.40.50.1820">
    <property type="entry name" value="alpha/beta hydrolase"/>
    <property type="match status" value="1"/>
</dbReference>
<dbReference type="EMBL" id="PSNX01000018">
    <property type="protein sequence ID" value="PPE64986.1"/>
    <property type="molecule type" value="Genomic_DNA"/>
</dbReference>
<evidence type="ECO:0000259" key="1">
    <source>
        <dbReference type="Pfam" id="PF00561"/>
    </source>
</evidence>
<feature type="domain" description="AB hydrolase-1" evidence="1">
    <location>
        <begin position="53"/>
        <end position="281"/>
    </location>
</feature>
<name>A0A2S5SQJ9_9BURK</name>
<dbReference type="Pfam" id="PF00561">
    <property type="entry name" value="Abhydrolase_1"/>
    <property type="match status" value="1"/>
</dbReference>
<dbReference type="PANTHER" id="PTHR43798">
    <property type="entry name" value="MONOACYLGLYCEROL LIPASE"/>
    <property type="match status" value="1"/>
</dbReference>
<organism evidence="2 3">
    <name type="scientific">Caldimonas caldifontis</name>
    <dbReference type="NCBI Taxonomy" id="1452508"/>
    <lineage>
        <taxon>Bacteria</taxon>
        <taxon>Pseudomonadati</taxon>
        <taxon>Pseudomonadota</taxon>
        <taxon>Betaproteobacteria</taxon>
        <taxon>Burkholderiales</taxon>
        <taxon>Sphaerotilaceae</taxon>
        <taxon>Caldimonas</taxon>
    </lineage>
</organism>
<accession>A0A2S5SQJ9</accession>
<dbReference type="InterPro" id="IPR000073">
    <property type="entry name" value="AB_hydrolase_1"/>
</dbReference>
<dbReference type="GO" id="GO:0016020">
    <property type="term" value="C:membrane"/>
    <property type="evidence" value="ECO:0007669"/>
    <property type="project" value="TreeGrafter"/>
</dbReference>
<dbReference type="PANTHER" id="PTHR43798:SF5">
    <property type="entry name" value="MONOACYLGLYCEROL LIPASE ABHD6"/>
    <property type="match status" value="1"/>
</dbReference>
<dbReference type="RefSeq" id="WP_104303839.1">
    <property type="nucleotide sequence ID" value="NZ_PSNX01000018.1"/>
</dbReference>
<keyword evidence="2" id="KW-0378">Hydrolase</keyword>
<dbReference type="InterPro" id="IPR000639">
    <property type="entry name" value="Epox_hydrolase-like"/>
</dbReference>
<dbReference type="GO" id="GO:0047372">
    <property type="term" value="F:monoacylglycerol lipase activity"/>
    <property type="evidence" value="ECO:0007669"/>
    <property type="project" value="TreeGrafter"/>
</dbReference>
<sequence>MNLLAQVFAHLAPEKTVRYMLDTLRERAGLERRSITLPGGLQYVYLEGGRGEPLMLLHGFGGNKDNFNTIARHLTPHYRVIVPDHIGFGESAKPMEADYSTDAQAERLLALAQALGAPALHLGGNSMGGHIALAFAARYPQAVKSLWLLAPGGVWSAPLSELAQMVKAGGDNPLLVRSAEDFARTLAFTVAKLPEVPMPYIQVMAKERMANHALEQRVYQQIKADPVEARASTVKAPSLIVWGEEDRVLHPGAGPILQGLMPQAELIRMPGVGHLPMIERPQECAADYLRFRGRDPA</sequence>
<comment type="caution">
    <text evidence="2">The sequence shown here is derived from an EMBL/GenBank/DDBJ whole genome shotgun (WGS) entry which is preliminary data.</text>
</comment>
<dbReference type="InterPro" id="IPR029058">
    <property type="entry name" value="AB_hydrolase_fold"/>
</dbReference>
<dbReference type="PRINTS" id="PR00111">
    <property type="entry name" value="ABHYDROLASE"/>
</dbReference>
<dbReference type="GO" id="GO:0046464">
    <property type="term" value="P:acylglycerol catabolic process"/>
    <property type="evidence" value="ECO:0007669"/>
    <property type="project" value="TreeGrafter"/>
</dbReference>